<dbReference type="Gene3D" id="2.10.70.10">
    <property type="entry name" value="Complement Module, domain 1"/>
    <property type="match status" value="4"/>
</dbReference>
<dbReference type="CDD" id="cd00112">
    <property type="entry name" value="LDLa"/>
    <property type="match status" value="1"/>
</dbReference>
<dbReference type="InterPro" id="IPR002172">
    <property type="entry name" value="LDrepeatLR_classA_rpt"/>
</dbReference>
<comment type="caution">
    <text evidence="9">The sequence shown here is derived from an EMBL/GenBank/DDBJ whole genome shotgun (WGS) entry which is preliminary data.</text>
</comment>
<feature type="domain" description="Sushi" evidence="8">
    <location>
        <begin position="556"/>
        <end position="612"/>
    </location>
</feature>
<dbReference type="SUPFAM" id="SSF57424">
    <property type="entry name" value="LDL receptor-like module"/>
    <property type="match status" value="1"/>
</dbReference>
<evidence type="ECO:0000256" key="2">
    <source>
        <dbReference type="ARBA" id="ARBA00022737"/>
    </source>
</evidence>
<organism evidence="9 10">
    <name type="scientific">Ridgeia piscesae</name>
    <name type="common">Tubeworm</name>
    <dbReference type="NCBI Taxonomy" id="27915"/>
    <lineage>
        <taxon>Eukaryota</taxon>
        <taxon>Metazoa</taxon>
        <taxon>Spiralia</taxon>
        <taxon>Lophotrochozoa</taxon>
        <taxon>Annelida</taxon>
        <taxon>Polychaeta</taxon>
        <taxon>Sedentaria</taxon>
        <taxon>Canalipalpata</taxon>
        <taxon>Sabellida</taxon>
        <taxon>Siboglinidae</taxon>
        <taxon>Ridgeia</taxon>
    </lineage>
</organism>
<feature type="disulfide bond" evidence="6">
    <location>
        <begin position="583"/>
        <end position="610"/>
    </location>
</feature>
<dbReference type="PROSITE" id="PS50068">
    <property type="entry name" value="LDLRA_2"/>
    <property type="match status" value="1"/>
</dbReference>
<keyword evidence="1" id="KW-0732">Signal</keyword>
<feature type="disulfide bond" evidence="4">
    <location>
        <begin position="267"/>
        <end position="294"/>
    </location>
</feature>
<dbReference type="Pfam" id="PF00084">
    <property type="entry name" value="Sushi"/>
    <property type="match status" value="3"/>
</dbReference>
<dbReference type="PROSITE" id="PS50923">
    <property type="entry name" value="SUSHI"/>
    <property type="match status" value="3"/>
</dbReference>
<dbReference type="PANTHER" id="PTHR45656">
    <property type="entry name" value="PROTEIN CBR-CLEC-78"/>
    <property type="match status" value="1"/>
</dbReference>
<evidence type="ECO:0000256" key="3">
    <source>
        <dbReference type="ARBA" id="ARBA00023157"/>
    </source>
</evidence>
<dbReference type="Gene3D" id="4.10.400.10">
    <property type="entry name" value="Low-density Lipoprotein Receptor"/>
    <property type="match status" value="1"/>
</dbReference>
<feature type="disulfide bond" evidence="5">
    <location>
        <begin position="20"/>
        <end position="35"/>
    </location>
</feature>
<sequence>MSSGFSHCTNGKCVKKNTVCDGKDDCGDFSDELDCSNKCTYTKTTPGAIQTASPYEPNSACRWTLEGPEGTRLELQFNAFNTEKNRDEVQVWVGGKTETTAKMVARLSGSEDLNMIPVFYSPNNYMFVKFTSDREKQTGSFSADWKAQSAVENGGRLDLIASGTKQFIQSPSYPNMVLPGLREVWVIKAEGLRKVITVQMEDLDLGEGGFLEIRDGDRAAAPLLAKFEGSDIRTSIVISTSNTVRLYLHSQQQFNGKGFKCSYIEGCGGVITASAGIVMSPGYGIVNYPNYQVCRWNITQPGGRRMRLMFEDFVMGDNKDFVELFDDGNKVGKYTTTAPPTKTSSMGRFFIKMTSSAIINEKGFKAVFSHGCPDPSFNKDTITNPTSYSTDMGATVTVTCRDGHYFAQKEHTEKESVVMTCNGDGWDVKQVPQCEPKYCGQAPIIDNGYVESSTGARFGDTVTYKCYGGYSVSKDTITCKKDGHWEDEPSCTGNHWPEKAEISHGKKATLSGDGESYGSVVKFTCDEGYELVGSPVVVCQQDRTWSGSDQIQCHKLECPVPVISHGSVNTNKTVLGDEITVTCESGYEINGSASLRCIVNQTFGTNIPFCQGMVNHNAKFYLM</sequence>
<keyword evidence="2" id="KW-0677">Repeat</keyword>
<dbReference type="InterPro" id="IPR023415">
    <property type="entry name" value="LDLR_class-A_CS"/>
</dbReference>
<feature type="domain" description="CUB" evidence="7">
    <location>
        <begin position="35"/>
        <end position="148"/>
    </location>
</feature>
<gene>
    <name evidence="9" type="ORF">NP493_766g01030</name>
</gene>
<dbReference type="SUPFAM" id="SSF49854">
    <property type="entry name" value="Spermadhesin, CUB domain"/>
    <property type="match status" value="3"/>
</dbReference>
<dbReference type="InterPro" id="IPR035976">
    <property type="entry name" value="Sushi/SCR/CCP_sf"/>
</dbReference>
<dbReference type="InterPro" id="IPR000436">
    <property type="entry name" value="Sushi_SCR_CCP_dom"/>
</dbReference>
<accession>A0AAD9KQF0</accession>
<feature type="domain" description="Sushi" evidence="8">
    <location>
        <begin position="489"/>
        <end position="555"/>
    </location>
</feature>
<keyword evidence="10" id="KW-1185">Reference proteome</keyword>
<evidence type="ECO:0000313" key="9">
    <source>
        <dbReference type="EMBL" id="KAK2174945.1"/>
    </source>
</evidence>
<dbReference type="InterPro" id="IPR051277">
    <property type="entry name" value="SEZ6_CSMD_C4BPB_Regulators"/>
</dbReference>
<dbReference type="SUPFAM" id="SSF57535">
    <property type="entry name" value="Complement control module/SCR domain"/>
    <property type="match status" value="4"/>
</dbReference>
<dbReference type="InterPro" id="IPR035914">
    <property type="entry name" value="Sperma_CUB_dom_sf"/>
</dbReference>
<dbReference type="EMBL" id="JAODUO010000764">
    <property type="protein sequence ID" value="KAK2174945.1"/>
    <property type="molecule type" value="Genomic_DNA"/>
</dbReference>
<feature type="domain" description="CUB" evidence="7">
    <location>
        <begin position="267"/>
        <end position="371"/>
    </location>
</feature>
<dbReference type="CDD" id="cd00033">
    <property type="entry name" value="CCP"/>
    <property type="match status" value="3"/>
</dbReference>
<keyword evidence="3 6" id="KW-1015">Disulfide bond</keyword>
<dbReference type="AlphaFoldDB" id="A0AAD9KQF0"/>
<dbReference type="CDD" id="cd00041">
    <property type="entry name" value="CUB"/>
    <property type="match status" value="3"/>
</dbReference>
<dbReference type="SMART" id="SM00042">
    <property type="entry name" value="CUB"/>
    <property type="match status" value="3"/>
</dbReference>
<dbReference type="InterPro" id="IPR036055">
    <property type="entry name" value="LDL_receptor-like_sf"/>
</dbReference>
<dbReference type="PROSITE" id="PS01209">
    <property type="entry name" value="LDLRA_1"/>
    <property type="match status" value="1"/>
</dbReference>
<evidence type="ECO:0000256" key="6">
    <source>
        <dbReference type="PROSITE-ProRule" id="PRU00302"/>
    </source>
</evidence>
<evidence type="ECO:0000256" key="4">
    <source>
        <dbReference type="PROSITE-ProRule" id="PRU00059"/>
    </source>
</evidence>
<dbReference type="Pfam" id="PF00431">
    <property type="entry name" value="CUB"/>
    <property type="match status" value="3"/>
</dbReference>
<evidence type="ECO:0000256" key="5">
    <source>
        <dbReference type="PROSITE-ProRule" id="PRU00124"/>
    </source>
</evidence>
<dbReference type="SMART" id="SM00192">
    <property type="entry name" value="LDLa"/>
    <property type="match status" value="1"/>
</dbReference>
<dbReference type="InterPro" id="IPR000859">
    <property type="entry name" value="CUB_dom"/>
</dbReference>
<dbReference type="Proteomes" id="UP001209878">
    <property type="component" value="Unassembled WGS sequence"/>
</dbReference>
<dbReference type="PROSITE" id="PS01180">
    <property type="entry name" value="CUB"/>
    <property type="match status" value="3"/>
</dbReference>
<dbReference type="Gene3D" id="2.60.120.290">
    <property type="entry name" value="Spermadhesin, CUB domain"/>
    <property type="match status" value="3"/>
</dbReference>
<evidence type="ECO:0000313" key="10">
    <source>
        <dbReference type="Proteomes" id="UP001209878"/>
    </source>
</evidence>
<evidence type="ECO:0000259" key="8">
    <source>
        <dbReference type="PROSITE" id="PS50923"/>
    </source>
</evidence>
<keyword evidence="6" id="KW-0768">Sushi</keyword>
<dbReference type="SMART" id="SM00032">
    <property type="entry name" value="CCP"/>
    <property type="match status" value="4"/>
</dbReference>
<evidence type="ECO:0000256" key="1">
    <source>
        <dbReference type="ARBA" id="ARBA00022729"/>
    </source>
</evidence>
<proteinExistence type="predicted"/>
<feature type="domain" description="Sushi" evidence="8">
    <location>
        <begin position="370"/>
        <end position="436"/>
    </location>
</feature>
<evidence type="ECO:0000259" key="7">
    <source>
        <dbReference type="PROSITE" id="PS01180"/>
    </source>
</evidence>
<reference evidence="9" key="1">
    <citation type="journal article" date="2023" name="Mol. Biol. Evol.">
        <title>Third-Generation Sequencing Reveals the Adaptive Role of the Epigenome in Three Deep-Sea Polychaetes.</title>
        <authorList>
            <person name="Perez M."/>
            <person name="Aroh O."/>
            <person name="Sun Y."/>
            <person name="Lan Y."/>
            <person name="Juniper S.K."/>
            <person name="Young C.R."/>
            <person name="Angers B."/>
            <person name="Qian P.Y."/>
        </authorList>
    </citation>
    <scope>NUCLEOTIDE SEQUENCE</scope>
    <source>
        <strain evidence="9">R07B-5</strain>
    </source>
</reference>
<feature type="disulfide bond" evidence="5">
    <location>
        <begin position="8"/>
        <end position="26"/>
    </location>
</feature>
<feature type="domain" description="CUB" evidence="7">
    <location>
        <begin position="153"/>
        <end position="266"/>
    </location>
</feature>
<comment type="caution">
    <text evidence="6">Lacks conserved residue(s) required for the propagation of feature annotation.</text>
</comment>
<protein>
    <submittedName>
        <fullName evidence="9">Uncharacterized protein</fullName>
    </submittedName>
</protein>
<name>A0AAD9KQF0_RIDPI</name>
<dbReference type="PANTHER" id="PTHR45656:SF4">
    <property type="entry name" value="PROTEIN CBR-CLEC-78"/>
    <property type="match status" value="1"/>
</dbReference>